<dbReference type="AlphaFoldDB" id="A6IXC0"/>
<accession>A6IXC0</accession>
<dbReference type="EMBL" id="CH473971">
    <property type="protein sequence ID" value="EDM14551.1"/>
    <property type="molecule type" value="Genomic_DNA"/>
</dbReference>
<feature type="region of interest" description="Disordered" evidence="1">
    <location>
        <begin position="1"/>
        <end position="20"/>
    </location>
</feature>
<proteinExistence type="predicted"/>
<name>A6IXC0_RAT</name>
<dbReference type="Proteomes" id="UP000234681">
    <property type="component" value="Chromosome 18"/>
</dbReference>
<evidence type="ECO:0000256" key="1">
    <source>
        <dbReference type="SAM" id="MobiDB-lite"/>
    </source>
</evidence>
<feature type="non-terminal residue" evidence="2">
    <location>
        <position position="20"/>
    </location>
</feature>
<evidence type="ECO:0000313" key="2">
    <source>
        <dbReference type="EMBL" id="EDM14551.1"/>
    </source>
</evidence>
<sequence length="20" mass="2166">MIPKEQKEPVMAVPGDLADP</sequence>
<reference evidence="3" key="1">
    <citation type="submission" date="2005-09" db="EMBL/GenBank/DDBJ databases">
        <authorList>
            <person name="Mural R.J."/>
            <person name="Li P.W."/>
            <person name="Adams M.D."/>
            <person name="Amanatides P.G."/>
            <person name="Baden-Tillson H."/>
            <person name="Barnstead M."/>
            <person name="Chin S.H."/>
            <person name="Dew I."/>
            <person name="Evans C.A."/>
            <person name="Ferriera S."/>
            <person name="Flanigan M."/>
            <person name="Fosler C."/>
            <person name="Glodek A."/>
            <person name="Gu Z."/>
            <person name="Holt R.A."/>
            <person name="Jennings D."/>
            <person name="Kraft C.L."/>
            <person name="Lu F."/>
            <person name="Nguyen T."/>
            <person name="Nusskern D.R."/>
            <person name="Pfannkoch C.M."/>
            <person name="Sitter C."/>
            <person name="Sutton G.G."/>
            <person name="Venter J.C."/>
            <person name="Wang Z."/>
            <person name="Woodage T."/>
            <person name="Zheng X.H."/>
            <person name="Zhong F."/>
        </authorList>
    </citation>
    <scope>NUCLEOTIDE SEQUENCE [LARGE SCALE GENOMIC DNA]</scope>
    <source>
        <strain>BN</strain>
        <strain evidence="3">Sprague-Dawley</strain>
    </source>
</reference>
<gene>
    <name evidence="2" type="ORF">rCG_46852</name>
</gene>
<evidence type="ECO:0000313" key="3">
    <source>
        <dbReference type="Proteomes" id="UP000234681"/>
    </source>
</evidence>
<organism evidence="2 3">
    <name type="scientific">Rattus norvegicus</name>
    <name type="common">Rat</name>
    <dbReference type="NCBI Taxonomy" id="10116"/>
    <lineage>
        <taxon>Eukaryota</taxon>
        <taxon>Metazoa</taxon>
        <taxon>Chordata</taxon>
        <taxon>Craniata</taxon>
        <taxon>Vertebrata</taxon>
        <taxon>Euteleostomi</taxon>
        <taxon>Mammalia</taxon>
        <taxon>Eutheria</taxon>
        <taxon>Euarchontoglires</taxon>
        <taxon>Glires</taxon>
        <taxon>Rodentia</taxon>
        <taxon>Myomorpha</taxon>
        <taxon>Muroidea</taxon>
        <taxon>Muridae</taxon>
        <taxon>Murinae</taxon>
        <taxon>Rattus</taxon>
    </lineage>
</organism>
<protein>
    <submittedName>
        <fullName evidence="2">RCG46852</fullName>
    </submittedName>
</protein>